<keyword evidence="2" id="KW-1185">Reference proteome</keyword>
<organism evidence="1 2">
    <name type="scientific">Ataeniobius toweri</name>
    <dbReference type="NCBI Taxonomy" id="208326"/>
    <lineage>
        <taxon>Eukaryota</taxon>
        <taxon>Metazoa</taxon>
        <taxon>Chordata</taxon>
        <taxon>Craniata</taxon>
        <taxon>Vertebrata</taxon>
        <taxon>Euteleostomi</taxon>
        <taxon>Actinopterygii</taxon>
        <taxon>Neopterygii</taxon>
        <taxon>Teleostei</taxon>
        <taxon>Neoteleostei</taxon>
        <taxon>Acanthomorphata</taxon>
        <taxon>Ovalentaria</taxon>
        <taxon>Atherinomorphae</taxon>
        <taxon>Cyprinodontiformes</taxon>
        <taxon>Goodeidae</taxon>
        <taxon>Ataeniobius</taxon>
    </lineage>
</organism>
<evidence type="ECO:0000313" key="1">
    <source>
        <dbReference type="EMBL" id="MED6255128.1"/>
    </source>
</evidence>
<comment type="caution">
    <text evidence="1">The sequence shown here is derived from an EMBL/GenBank/DDBJ whole genome shotgun (WGS) entry which is preliminary data.</text>
</comment>
<reference evidence="1 2" key="1">
    <citation type="submission" date="2021-07" db="EMBL/GenBank/DDBJ databases">
        <authorList>
            <person name="Palmer J.M."/>
        </authorList>
    </citation>
    <scope>NUCLEOTIDE SEQUENCE [LARGE SCALE GENOMIC DNA]</scope>
    <source>
        <strain evidence="1 2">AT_MEX2019</strain>
        <tissue evidence="1">Muscle</tissue>
    </source>
</reference>
<protein>
    <submittedName>
        <fullName evidence="1">Uncharacterized protein</fullName>
    </submittedName>
</protein>
<name>A0ABU7BXK0_9TELE</name>
<dbReference type="Proteomes" id="UP001345963">
    <property type="component" value="Unassembled WGS sequence"/>
</dbReference>
<sequence>MDGLHGDATFMNLKIDKKLEEIACNKIKNCDVVKHYIILSNVEVEVFKHMQSKTWVTVRKVQHFHPLTSPHHSTTSTSPCLHCCEQHDISHFEPLF</sequence>
<dbReference type="EMBL" id="JAHUTI010070396">
    <property type="protein sequence ID" value="MED6255128.1"/>
    <property type="molecule type" value="Genomic_DNA"/>
</dbReference>
<accession>A0ABU7BXK0</accession>
<evidence type="ECO:0000313" key="2">
    <source>
        <dbReference type="Proteomes" id="UP001345963"/>
    </source>
</evidence>
<proteinExistence type="predicted"/>
<gene>
    <name evidence="1" type="ORF">ATANTOWER_005058</name>
</gene>